<evidence type="ECO:0000256" key="2">
    <source>
        <dbReference type="SAM" id="SignalP"/>
    </source>
</evidence>
<protein>
    <submittedName>
        <fullName evidence="3">Uncharacterized protein</fullName>
    </submittedName>
</protein>
<dbReference type="Proteomes" id="UP000070422">
    <property type="component" value="Unassembled WGS sequence"/>
</dbReference>
<name>A0A133XQK4_9LACT</name>
<feature type="compositionally biased region" description="Basic and acidic residues" evidence="1">
    <location>
        <begin position="63"/>
        <end position="72"/>
    </location>
</feature>
<evidence type="ECO:0000313" key="4">
    <source>
        <dbReference type="Proteomes" id="UP000070422"/>
    </source>
</evidence>
<comment type="caution">
    <text evidence="3">The sequence shown here is derived from an EMBL/GenBank/DDBJ whole genome shotgun (WGS) entry which is preliminary data.</text>
</comment>
<keyword evidence="2" id="KW-0732">Signal</keyword>
<dbReference type="AlphaFoldDB" id="A0A133XQK4"/>
<feature type="compositionally biased region" description="Basic and acidic residues" evidence="1">
    <location>
        <begin position="30"/>
        <end position="46"/>
    </location>
</feature>
<dbReference type="EMBL" id="LSCQ01000102">
    <property type="protein sequence ID" value="KXB33204.1"/>
    <property type="molecule type" value="Genomic_DNA"/>
</dbReference>
<dbReference type="STRING" id="87541.AWM71_06930"/>
<accession>A0A133XQK4</accession>
<organism evidence="3 4">
    <name type="scientific">Aerococcus christensenii</name>
    <dbReference type="NCBI Taxonomy" id="87541"/>
    <lineage>
        <taxon>Bacteria</taxon>
        <taxon>Bacillati</taxon>
        <taxon>Bacillota</taxon>
        <taxon>Bacilli</taxon>
        <taxon>Lactobacillales</taxon>
        <taxon>Aerococcaceae</taxon>
        <taxon>Aerococcus</taxon>
    </lineage>
</organism>
<proteinExistence type="predicted"/>
<evidence type="ECO:0000256" key="1">
    <source>
        <dbReference type="SAM" id="MobiDB-lite"/>
    </source>
</evidence>
<feature type="region of interest" description="Disordered" evidence="1">
    <location>
        <begin position="24"/>
        <end position="97"/>
    </location>
</feature>
<gene>
    <name evidence="3" type="ORF">HMPREF3187_01728</name>
</gene>
<feature type="chain" id="PRO_5007459950" evidence="2">
    <location>
        <begin position="19"/>
        <end position="132"/>
    </location>
</feature>
<evidence type="ECO:0000313" key="3">
    <source>
        <dbReference type="EMBL" id="KXB33204.1"/>
    </source>
</evidence>
<reference evidence="3 4" key="1">
    <citation type="submission" date="2016-01" db="EMBL/GenBank/DDBJ databases">
        <authorList>
            <person name="Oliw E.H."/>
        </authorList>
    </citation>
    <scope>NUCLEOTIDE SEQUENCE [LARGE SCALE GENOMIC DNA]</scope>
    <source>
        <strain evidence="3 4">KA00635</strain>
    </source>
</reference>
<sequence>MAIASLFLFAGSSNLVSAAQISVETLPVEKTTKESAKPVKKEKIQTEKAPASVQAEGHSSQKGAERTTDKAKNNGPEASQLGESKPTPSKQHKLVKPNCGEVYNFNEFTENEKKSILDQVGKANPGATVEFN</sequence>
<dbReference type="PATRIC" id="fig|87541.4.peg.1708"/>
<feature type="signal peptide" evidence="2">
    <location>
        <begin position="1"/>
        <end position="18"/>
    </location>
</feature>